<dbReference type="SUPFAM" id="SSF69000">
    <property type="entry name" value="FAD-dependent thiol oxidase"/>
    <property type="match status" value="1"/>
</dbReference>
<proteinExistence type="predicted"/>
<sequence>MGCSLSTPTLPSGVHLADAVEAHFGDSPSGPELAAAQEQLVRSIEHINAADRDGVSLLDVQRGVFNLLQAGAYRTFRVAYAADYHTHKRDHSYPYLLSNFVSFAGAVLDLYMALKVVDAAHQPSVDALKALLGSLEASIRKQIKNWGPEDEAAFEARTAAVEEAAPPPLPPAAPPPPGFLAPIAASARPLYSRDAAAFAEGFGSDYSGDWSRYLSRYNRVLLDPSDDWAANERRGGAIAPVAFWYERFMPLLLEVCSLGVEGYAATDEDAAALDGWLAEMRAARNFDKYGADVLAGWGKCSASVKLSIKRAWRLSRHYLLGPQKQRERSSESGADHRETGDLSQYVAFLDVYLGRSYVEKAGMRLTFPYWVGPSTWTWHHFLGERAAELVAAGDAAGSAAIVDGFHRYMGLFVTMYPCPYCRHHLNEYVVRNKEKDLYPVEYVLLGWTPSAADEEGTTTPSLKLAYVTDATRLRLFVWKLHNAVSGSIERSEEWYKATDSINTSRYWPNVYSTLHRAGAHSGAVSAARIAGILDVLDSAVKLSLLRPSILALQPGQAAELAEIAAPLVDELDQALLGTGFLAEAYGWSGRVDDKPPDVDFAEKRGAFMRDQHFTLA</sequence>
<evidence type="ECO:0000256" key="3">
    <source>
        <dbReference type="ARBA" id="ARBA00022827"/>
    </source>
</evidence>
<dbReference type="InterPro" id="IPR036774">
    <property type="entry name" value="ERV/ALR_sulphydryl_oxid_sf"/>
</dbReference>
<keyword evidence="9" id="KW-1185">Reference proteome</keyword>
<protein>
    <recommendedName>
        <fullName evidence="6">Sulfhydryl oxidase</fullName>
        <ecNumber evidence="6">1.8.3.2</ecNumber>
    </recommendedName>
</protein>
<evidence type="ECO:0000256" key="5">
    <source>
        <dbReference type="ARBA" id="ARBA00023157"/>
    </source>
</evidence>
<dbReference type="PaxDb" id="2903-EOD34915"/>
<evidence type="ECO:0000256" key="1">
    <source>
        <dbReference type="ARBA" id="ARBA00001974"/>
    </source>
</evidence>
<reference evidence="8" key="2">
    <citation type="submission" date="2024-10" db="UniProtKB">
        <authorList>
            <consortium name="EnsemblProtists"/>
        </authorList>
    </citation>
    <scope>IDENTIFICATION</scope>
</reference>
<dbReference type="GeneID" id="17280188"/>
<dbReference type="HOGENOM" id="CLU_443758_0_0_1"/>
<dbReference type="AlphaFoldDB" id="A0A0D3KGN0"/>
<comment type="cofactor">
    <cofactor evidence="1 6">
        <name>FAD</name>
        <dbReference type="ChEBI" id="CHEBI:57692"/>
    </cofactor>
</comment>
<comment type="catalytic activity">
    <reaction evidence="6">
        <text>2 R'C(R)SH + O2 = R'C(R)S-S(R)CR' + H2O2</text>
        <dbReference type="Rhea" id="RHEA:17357"/>
        <dbReference type="ChEBI" id="CHEBI:15379"/>
        <dbReference type="ChEBI" id="CHEBI:16240"/>
        <dbReference type="ChEBI" id="CHEBI:16520"/>
        <dbReference type="ChEBI" id="CHEBI:17412"/>
        <dbReference type="EC" id="1.8.3.2"/>
    </reaction>
</comment>
<dbReference type="Proteomes" id="UP000013827">
    <property type="component" value="Unassembled WGS sequence"/>
</dbReference>
<keyword evidence="3 6" id="KW-0274">FAD</keyword>
<evidence type="ECO:0000259" key="7">
    <source>
        <dbReference type="PROSITE" id="PS51324"/>
    </source>
</evidence>
<keyword evidence="2 6" id="KW-0285">Flavoprotein</keyword>
<evidence type="ECO:0000256" key="6">
    <source>
        <dbReference type="RuleBase" id="RU371123"/>
    </source>
</evidence>
<organism evidence="8 9">
    <name type="scientific">Emiliania huxleyi (strain CCMP1516)</name>
    <dbReference type="NCBI Taxonomy" id="280463"/>
    <lineage>
        <taxon>Eukaryota</taxon>
        <taxon>Haptista</taxon>
        <taxon>Haptophyta</taxon>
        <taxon>Prymnesiophyceae</taxon>
        <taxon>Isochrysidales</taxon>
        <taxon>Noelaerhabdaceae</taxon>
        <taxon>Emiliania</taxon>
    </lineage>
</organism>
<keyword evidence="5" id="KW-1015">Disulfide bond</keyword>
<dbReference type="PROSITE" id="PS51324">
    <property type="entry name" value="ERV_ALR"/>
    <property type="match status" value="1"/>
</dbReference>
<evidence type="ECO:0000313" key="8">
    <source>
        <dbReference type="EnsemblProtists" id="EOD34915"/>
    </source>
</evidence>
<dbReference type="KEGG" id="ehx:EMIHUDRAFT_252709"/>
<dbReference type="EC" id="1.8.3.2" evidence="6"/>
<dbReference type="EnsemblProtists" id="EOD34915">
    <property type="protein sequence ID" value="EOD34915"/>
    <property type="gene ID" value="EMIHUDRAFT_252709"/>
</dbReference>
<accession>A0A0D3KGN0</accession>
<dbReference type="GO" id="GO:0016972">
    <property type="term" value="F:thiol oxidase activity"/>
    <property type="evidence" value="ECO:0007669"/>
    <property type="project" value="UniProtKB-EC"/>
</dbReference>
<evidence type="ECO:0000313" key="9">
    <source>
        <dbReference type="Proteomes" id="UP000013827"/>
    </source>
</evidence>
<evidence type="ECO:0000256" key="4">
    <source>
        <dbReference type="ARBA" id="ARBA00023002"/>
    </source>
</evidence>
<dbReference type="RefSeq" id="XP_005787344.1">
    <property type="nucleotide sequence ID" value="XM_005787287.1"/>
</dbReference>
<feature type="domain" description="ERV/ALR sulfhydryl oxidase" evidence="7">
    <location>
        <begin position="364"/>
        <end position="506"/>
    </location>
</feature>
<dbReference type="Gene3D" id="1.20.120.310">
    <property type="entry name" value="ERV/ALR sulfhydryl oxidase domain"/>
    <property type="match status" value="1"/>
</dbReference>
<keyword evidence="4 6" id="KW-0560">Oxidoreductase</keyword>
<evidence type="ECO:0000256" key="2">
    <source>
        <dbReference type="ARBA" id="ARBA00022630"/>
    </source>
</evidence>
<name>A0A0D3KGN0_EMIH1</name>
<reference evidence="9" key="1">
    <citation type="journal article" date="2013" name="Nature">
        <title>Pan genome of the phytoplankton Emiliania underpins its global distribution.</title>
        <authorList>
            <person name="Read B.A."/>
            <person name="Kegel J."/>
            <person name="Klute M.J."/>
            <person name="Kuo A."/>
            <person name="Lefebvre S.C."/>
            <person name="Maumus F."/>
            <person name="Mayer C."/>
            <person name="Miller J."/>
            <person name="Monier A."/>
            <person name="Salamov A."/>
            <person name="Young J."/>
            <person name="Aguilar M."/>
            <person name="Claverie J.M."/>
            <person name="Frickenhaus S."/>
            <person name="Gonzalez K."/>
            <person name="Herman E.K."/>
            <person name="Lin Y.C."/>
            <person name="Napier J."/>
            <person name="Ogata H."/>
            <person name="Sarno A.F."/>
            <person name="Shmutz J."/>
            <person name="Schroeder D."/>
            <person name="de Vargas C."/>
            <person name="Verret F."/>
            <person name="von Dassow P."/>
            <person name="Valentin K."/>
            <person name="Van de Peer Y."/>
            <person name="Wheeler G."/>
            <person name="Dacks J.B."/>
            <person name="Delwiche C.F."/>
            <person name="Dyhrman S.T."/>
            <person name="Glockner G."/>
            <person name="John U."/>
            <person name="Richards T."/>
            <person name="Worden A.Z."/>
            <person name="Zhang X."/>
            <person name="Grigoriev I.V."/>
            <person name="Allen A.E."/>
            <person name="Bidle K."/>
            <person name="Borodovsky M."/>
            <person name="Bowler C."/>
            <person name="Brownlee C."/>
            <person name="Cock J.M."/>
            <person name="Elias M."/>
            <person name="Gladyshev V.N."/>
            <person name="Groth M."/>
            <person name="Guda C."/>
            <person name="Hadaegh A."/>
            <person name="Iglesias-Rodriguez M.D."/>
            <person name="Jenkins J."/>
            <person name="Jones B.M."/>
            <person name="Lawson T."/>
            <person name="Leese F."/>
            <person name="Lindquist E."/>
            <person name="Lobanov A."/>
            <person name="Lomsadze A."/>
            <person name="Malik S.B."/>
            <person name="Marsh M.E."/>
            <person name="Mackinder L."/>
            <person name="Mock T."/>
            <person name="Mueller-Roeber B."/>
            <person name="Pagarete A."/>
            <person name="Parker M."/>
            <person name="Probert I."/>
            <person name="Quesneville H."/>
            <person name="Raines C."/>
            <person name="Rensing S.A."/>
            <person name="Riano-Pachon D.M."/>
            <person name="Richier S."/>
            <person name="Rokitta S."/>
            <person name="Shiraiwa Y."/>
            <person name="Soanes D.M."/>
            <person name="van der Giezen M."/>
            <person name="Wahlund T.M."/>
            <person name="Williams B."/>
            <person name="Wilson W."/>
            <person name="Wolfe G."/>
            <person name="Wurch L.L."/>
        </authorList>
    </citation>
    <scope>NUCLEOTIDE SEQUENCE</scope>
</reference>
<dbReference type="InterPro" id="IPR017905">
    <property type="entry name" value="ERV/ALR_sulphydryl_oxidase"/>
</dbReference>